<dbReference type="PANTHER" id="PTHR34978:SF3">
    <property type="entry name" value="SLR0241 PROTEIN"/>
    <property type="match status" value="1"/>
</dbReference>
<dbReference type="PANTHER" id="PTHR34978">
    <property type="entry name" value="POSSIBLE SENSOR-TRANSDUCER PROTEIN BLAR"/>
    <property type="match status" value="1"/>
</dbReference>
<evidence type="ECO:0000256" key="1">
    <source>
        <dbReference type="SAM" id="Coils"/>
    </source>
</evidence>
<dbReference type="Proteomes" id="UP000308528">
    <property type="component" value="Unassembled WGS sequence"/>
</dbReference>
<reference evidence="4 5" key="1">
    <citation type="submission" date="2019-04" db="EMBL/GenBank/DDBJ databases">
        <title>Lewinella litorea sp. nov., isolated from a marine sand.</title>
        <authorList>
            <person name="Yoon J.-H."/>
        </authorList>
    </citation>
    <scope>NUCLEOTIDE SEQUENCE [LARGE SCALE GENOMIC DNA]</scope>
    <source>
        <strain evidence="4 5">HSMS-39</strain>
    </source>
</reference>
<organism evidence="4 5">
    <name type="scientific">Neolewinella litorea</name>
    <dbReference type="NCBI Taxonomy" id="2562452"/>
    <lineage>
        <taxon>Bacteria</taxon>
        <taxon>Pseudomonadati</taxon>
        <taxon>Bacteroidota</taxon>
        <taxon>Saprospiria</taxon>
        <taxon>Saprospirales</taxon>
        <taxon>Lewinellaceae</taxon>
        <taxon>Neolewinella</taxon>
    </lineage>
</organism>
<evidence type="ECO:0000256" key="2">
    <source>
        <dbReference type="SAM" id="Phobius"/>
    </source>
</evidence>
<evidence type="ECO:0000259" key="3">
    <source>
        <dbReference type="Pfam" id="PF05569"/>
    </source>
</evidence>
<feature type="domain" description="Peptidase M56" evidence="3">
    <location>
        <begin position="113"/>
        <end position="282"/>
    </location>
</feature>
<evidence type="ECO:0000313" key="4">
    <source>
        <dbReference type="EMBL" id="THH35566.1"/>
    </source>
</evidence>
<keyword evidence="2" id="KW-0472">Membrane</keyword>
<keyword evidence="2" id="KW-0812">Transmembrane</keyword>
<feature type="transmembrane region" description="Helical" evidence="2">
    <location>
        <begin position="110"/>
        <end position="130"/>
    </location>
</feature>
<accession>A0A4S4N8M6</accession>
<name>A0A4S4N8M6_9BACT</name>
<keyword evidence="1" id="KW-0175">Coiled coil</keyword>
<dbReference type="OrthoDB" id="15218at2"/>
<comment type="caution">
    <text evidence="4">The sequence shown here is derived from an EMBL/GenBank/DDBJ whole genome shotgun (WGS) entry which is preliminary data.</text>
</comment>
<dbReference type="EMBL" id="SRSF01000011">
    <property type="protein sequence ID" value="THH35566.1"/>
    <property type="molecule type" value="Genomic_DNA"/>
</dbReference>
<evidence type="ECO:0000313" key="5">
    <source>
        <dbReference type="Proteomes" id="UP000308528"/>
    </source>
</evidence>
<sequence>MKTAMLEPLFPAASLYATGLTILHSFWQATLLALVLWWVSRWPRTSADIRYLLGVGLLLGQVVVSAVTFGYYYSPAPAGGPWKDVHAAAPLIVAVPEHVSQPGLFWSADFWLTALVAGWAASMIAGAVRLSWSYGQLRRLAGTAQPITATGEYALIFQEVARLANRIGYRGTLRLGLTERISGPMLVGHIRPILLFPVALVNQLTSEEAETVILHELAHLRRCDHLLHPVQCLVEVLFYYHPAIHWISARVREEREHCCDDLVLRHGPGRLPYARALLYFSEHPVAPAALSLAEGGGLLGRIRRFIDHQEIKYTMNHKLLLLPLLALLTLISTAAYAPDAEPVAADPGPALTIVKPALAAPDTLPPGDHLVTKISDGKTTRVRVEDGEITELELDGRAIPPEEFDEHEATAERLLGMESRPYHLRVWNDSAFRAPMHFGPLDSFPEMRARFYLDEMDYDDFHFDFQGLAERMDSLQGKLARIYHFEGEDGEFGFRWEGMDLDSFTMPELPEMPDIEFYQPYLRKIDELDLKAIEERERQLRDALRELEARKKKLSEEQDIRGEALYLAPAIDPAGEMERSIAQRKAAARQTREQHLAEGRRLREQPWNHAEVSPPVVAFAFQTTCPDVRRAIRMERLAPRLLDNDRMIIREVQRAVAPVRALRHVYPG</sequence>
<proteinExistence type="predicted"/>
<keyword evidence="5" id="KW-1185">Reference proteome</keyword>
<gene>
    <name evidence="4" type="ORF">E4021_15865</name>
</gene>
<dbReference type="Pfam" id="PF05569">
    <property type="entry name" value="Peptidase_M56"/>
    <property type="match status" value="1"/>
</dbReference>
<feature type="coiled-coil region" evidence="1">
    <location>
        <begin position="530"/>
        <end position="560"/>
    </location>
</feature>
<dbReference type="InterPro" id="IPR052173">
    <property type="entry name" value="Beta-lactam_resp_regulator"/>
</dbReference>
<dbReference type="AlphaFoldDB" id="A0A4S4N8M6"/>
<dbReference type="InterPro" id="IPR008756">
    <property type="entry name" value="Peptidase_M56"/>
</dbReference>
<feature type="transmembrane region" description="Helical" evidence="2">
    <location>
        <begin position="51"/>
        <end position="73"/>
    </location>
</feature>
<feature type="transmembrane region" description="Helical" evidence="2">
    <location>
        <begin position="15"/>
        <end position="39"/>
    </location>
</feature>
<protein>
    <recommendedName>
        <fullName evidence="3">Peptidase M56 domain-containing protein</fullName>
    </recommendedName>
</protein>
<feature type="transmembrane region" description="Helical" evidence="2">
    <location>
        <begin position="319"/>
        <end position="337"/>
    </location>
</feature>
<dbReference type="CDD" id="cd07341">
    <property type="entry name" value="M56_BlaR1_MecR1_like"/>
    <property type="match status" value="1"/>
</dbReference>
<keyword evidence="2" id="KW-1133">Transmembrane helix</keyword>